<name>A0A444WDU6_9FLAO</name>
<comment type="caution">
    <text evidence="2">The sequence shown here is derived from an EMBL/GenBank/DDBJ whole genome shotgun (WGS) entry which is preliminary data.</text>
</comment>
<evidence type="ECO:0000313" key="3">
    <source>
        <dbReference type="Proteomes" id="UP000289775"/>
    </source>
</evidence>
<gene>
    <name evidence="2" type="ORF">NU09_1454</name>
</gene>
<keyword evidence="3" id="KW-1185">Reference proteome</keyword>
<dbReference type="InterPro" id="IPR046290">
    <property type="entry name" value="DUF6327"/>
</dbReference>
<dbReference type="OrthoDB" id="1150607at2"/>
<dbReference type="Pfam" id="PF19852">
    <property type="entry name" value="DUF6327"/>
    <property type="match status" value="1"/>
</dbReference>
<sequence>MKSKIYTSYEEINKDLRILKVEKDLAYHKLLKEVEETKESLQLKNMIGDTPKKILNILGLFAGPLKSLAMTFLFKKIFK</sequence>
<accession>A0A444WDU6</accession>
<dbReference type="RefSeq" id="WP_129750599.1">
    <property type="nucleotide sequence ID" value="NZ_JUIW01000004.1"/>
</dbReference>
<keyword evidence="1" id="KW-0472">Membrane</keyword>
<proteinExistence type="predicted"/>
<evidence type="ECO:0000313" key="2">
    <source>
        <dbReference type="EMBL" id="RYJ43946.1"/>
    </source>
</evidence>
<dbReference type="AlphaFoldDB" id="A0A444WDU6"/>
<keyword evidence="1" id="KW-0812">Transmembrane</keyword>
<reference evidence="2 3" key="1">
    <citation type="submission" date="2014-12" db="EMBL/GenBank/DDBJ databases">
        <title>Genome sequence of Flavobacterium beibuense RSKm HC5.</title>
        <authorList>
            <person name="Kim J.F."/>
            <person name="Song J.Y."/>
            <person name="Kwak M.-J."/>
            <person name="Lee S.-W."/>
        </authorList>
    </citation>
    <scope>NUCLEOTIDE SEQUENCE [LARGE SCALE GENOMIC DNA]</scope>
    <source>
        <strain evidence="2 3">RSKm HC5</strain>
    </source>
</reference>
<evidence type="ECO:0000256" key="1">
    <source>
        <dbReference type="SAM" id="Phobius"/>
    </source>
</evidence>
<feature type="transmembrane region" description="Helical" evidence="1">
    <location>
        <begin position="54"/>
        <end position="74"/>
    </location>
</feature>
<keyword evidence="1" id="KW-1133">Transmembrane helix</keyword>
<dbReference type="EMBL" id="JUIW01000004">
    <property type="protein sequence ID" value="RYJ43946.1"/>
    <property type="molecule type" value="Genomic_DNA"/>
</dbReference>
<organism evidence="2 3">
    <name type="scientific">Flavobacterium beibuense</name>
    <dbReference type="NCBI Taxonomy" id="657326"/>
    <lineage>
        <taxon>Bacteria</taxon>
        <taxon>Pseudomonadati</taxon>
        <taxon>Bacteroidota</taxon>
        <taxon>Flavobacteriia</taxon>
        <taxon>Flavobacteriales</taxon>
        <taxon>Flavobacteriaceae</taxon>
        <taxon>Flavobacterium</taxon>
    </lineage>
</organism>
<dbReference type="Proteomes" id="UP000289775">
    <property type="component" value="Unassembled WGS sequence"/>
</dbReference>
<protein>
    <submittedName>
        <fullName evidence="2">Uncharacterized protein</fullName>
    </submittedName>
</protein>